<protein>
    <submittedName>
        <fullName evidence="1">Uncharacterized protein</fullName>
    </submittedName>
</protein>
<dbReference type="Proteomes" id="UP000452235">
    <property type="component" value="Unassembled WGS sequence"/>
</dbReference>
<keyword evidence="2" id="KW-1185">Reference proteome</keyword>
<organism evidence="1 2">
    <name type="scientific">Aspergillus terreus</name>
    <dbReference type="NCBI Taxonomy" id="33178"/>
    <lineage>
        <taxon>Eukaryota</taxon>
        <taxon>Fungi</taxon>
        <taxon>Dikarya</taxon>
        <taxon>Ascomycota</taxon>
        <taxon>Pezizomycotina</taxon>
        <taxon>Eurotiomycetes</taxon>
        <taxon>Eurotiomycetidae</taxon>
        <taxon>Eurotiales</taxon>
        <taxon>Aspergillaceae</taxon>
        <taxon>Aspergillus</taxon>
        <taxon>Aspergillus subgen. Circumdati</taxon>
    </lineage>
</organism>
<dbReference type="AlphaFoldDB" id="A0A5M3YZ84"/>
<evidence type="ECO:0000313" key="2">
    <source>
        <dbReference type="Proteomes" id="UP000452235"/>
    </source>
</evidence>
<proteinExistence type="predicted"/>
<reference evidence="1 2" key="1">
    <citation type="submission" date="2020-01" db="EMBL/GenBank/DDBJ databases">
        <title>Aspergillus terreus IFO 6365 whole genome shotgun sequence.</title>
        <authorList>
            <person name="Kanamasa S."/>
            <person name="Takahashi H."/>
        </authorList>
    </citation>
    <scope>NUCLEOTIDE SEQUENCE [LARGE SCALE GENOMIC DNA]</scope>
    <source>
        <strain evidence="1 2">IFO 6365</strain>
    </source>
</reference>
<name>A0A5M3YZ84_ASPTE</name>
<dbReference type="OrthoDB" id="3938867at2759"/>
<gene>
    <name evidence="1" type="ORF">ATEIFO6365_0011027400</name>
</gene>
<sequence length="800" mass="90781">MGTRGFLIIRCAGRFFVYYNHFDSYPEGLGDAIVQEIPLEPQKYQEWLASMRAAYSNLAQQYETQCLLVNGRKDSVRERRATSFLAVDDRLEFTPTQARISDVNFWCIEWIYTLDLDRELFGVDNSIYFQLSKVPHDDSWIKYLGEDKHGRRVFTKRTPKEIIGTVEWKPQVNIQSKIRFTELDVKTVCLESLTPPSSDMPTHREAFLLSVFTAMSTAFKGFLDEHIIQWKADDFCFREVAFALLSLAAGEVNFVDPSSLNRNYKSEGYYLVPDRGPQNEQGLLPRFLYECHAPGVHPGAAPNNTAYWLGNVLVYLTARLDLIDVEETAIAQAVDTGLGQGSSSFYAMVFSVVDIILVHVETNDGSIEVRRSPMLNLFYFDDKNSGFVDGFRSRVTYSPQGVEAGSSKITATAFTAMIRFFEAALGSSITGTRSEIFPNEVLGLIMESSDLLTYKALEKVSPYCKKIGNHKFRLNDDYAVIENPFPNRFILKELDSGMRIVLDMDAGSVDSDSGESSYLELSSGEINNGVRLNLIVGHSVRKAIISHVSLFLPKATPRHPTYTEKVEMPIQEAFHYMGRLPSHCAEELASMILNMPSDIYPGGIENAWGSYISHLICGAAEPDCLYFPLQIMGAQWLGLLPPGYRQLRMNHLYCNGLHMFLRHPKNECPEEWEKTITHAISYLSHIEKTGDSFRHFVRGRPVIIAFGTKIKFYYYVHWCEGAPLSTTGSAYSVEIAARCVESEPRRRLVQLIPGEGPVDIKEPESREEFENWIKIFRDPSLTEWDPFTESQQPFGGEREY</sequence>
<evidence type="ECO:0000313" key="1">
    <source>
        <dbReference type="EMBL" id="GFF20014.1"/>
    </source>
</evidence>
<accession>A0A5M3YZ84</accession>
<dbReference type="VEuPathDB" id="FungiDB:ATEG_03861"/>
<comment type="caution">
    <text evidence="1">The sequence shown here is derived from an EMBL/GenBank/DDBJ whole genome shotgun (WGS) entry which is preliminary data.</text>
</comment>
<dbReference type="EMBL" id="BLJY01000011">
    <property type="protein sequence ID" value="GFF20014.1"/>
    <property type="molecule type" value="Genomic_DNA"/>
</dbReference>